<name>I4BTP7_MYCCN</name>
<keyword evidence="2" id="KW-0614">Plasmid</keyword>
<accession>I4BTP7</accession>
<geneLocation type="plasmid" evidence="2 3">
    <name>pMYCCH.02</name>
</geneLocation>
<dbReference type="GO" id="GO:0003700">
    <property type="term" value="F:DNA-binding transcription factor activity"/>
    <property type="evidence" value="ECO:0007669"/>
    <property type="project" value="InterPro"/>
</dbReference>
<evidence type="ECO:0000313" key="2">
    <source>
        <dbReference type="EMBL" id="AFM20654.1"/>
    </source>
</evidence>
<sequence precursor="true">MSRVSYAQSAGVQALSGIVFGQKHRLAIMAAIAQSDGLVNPSDLASELGFRSQSSIQVPLKDLTEAGLITREDGMGRVFYRRNAHPIWAAALELLKQGLADDLQAPVQDLRDPRGRTSISE</sequence>
<keyword evidence="3" id="KW-1185">Reference proteome</keyword>
<dbReference type="SUPFAM" id="SSF46785">
    <property type="entry name" value="Winged helix' DNA-binding domain"/>
    <property type="match status" value="1"/>
</dbReference>
<evidence type="ECO:0000259" key="1">
    <source>
        <dbReference type="Pfam" id="PF12802"/>
    </source>
</evidence>
<evidence type="ECO:0000313" key="3">
    <source>
        <dbReference type="Proteomes" id="UP000006057"/>
    </source>
</evidence>
<dbReference type="InterPro" id="IPR000835">
    <property type="entry name" value="HTH_MarR-typ"/>
</dbReference>
<dbReference type="RefSeq" id="WP_014805894.1">
    <property type="nucleotide sequence ID" value="NC_018023.1"/>
</dbReference>
<dbReference type="EMBL" id="CP003055">
    <property type="protein sequence ID" value="AFM20654.1"/>
    <property type="molecule type" value="Genomic_DNA"/>
</dbReference>
<proteinExistence type="predicted"/>
<dbReference type="CDD" id="cd00090">
    <property type="entry name" value="HTH_ARSR"/>
    <property type="match status" value="1"/>
</dbReference>
<dbReference type="AlphaFoldDB" id="I4BTP7"/>
<dbReference type="Gene3D" id="1.10.10.10">
    <property type="entry name" value="Winged helix-like DNA-binding domain superfamily/Winged helix DNA-binding domain"/>
    <property type="match status" value="1"/>
</dbReference>
<dbReference type="Pfam" id="PF12802">
    <property type="entry name" value="MarR_2"/>
    <property type="match status" value="1"/>
</dbReference>
<dbReference type="HOGENOM" id="CLU_2035452_0_0_11"/>
<feature type="domain" description="HTH marR-type" evidence="1">
    <location>
        <begin position="27"/>
        <end position="73"/>
    </location>
</feature>
<dbReference type="InterPro" id="IPR036390">
    <property type="entry name" value="WH_DNA-bd_sf"/>
</dbReference>
<reference evidence="2 3" key="1">
    <citation type="submission" date="2012-06" db="EMBL/GenBank/DDBJ databases">
        <title>Complete sequence of plasmid 2 of Mycobacterium chubuense NBB4.</title>
        <authorList>
            <consortium name="US DOE Joint Genome Institute"/>
            <person name="Lucas S."/>
            <person name="Han J."/>
            <person name="Lapidus A."/>
            <person name="Cheng J.-F."/>
            <person name="Goodwin L."/>
            <person name="Pitluck S."/>
            <person name="Peters L."/>
            <person name="Mikhailova N."/>
            <person name="Teshima H."/>
            <person name="Detter J.C."/>
            <person name="Han C."/>
            <person name="Tapia R."/>
            <person name="Land M."/>
            <person name="Hauser L."/>
            <person name="Kyrpides N."/>
            <person name="Ivanova N."/>
            <person name="Pagani I."/>
            <person name="Mattes T."/>
            <person name="Holmes A."/>
            <person name="Rutledge P."/>
            <person name="Paulsen I."/>
            <person name="Coleman N."/>
            <person name="Woyke T."/>
        </authorList>
    </citation>
    <scope>NUCLEOTIDE SEQUENCE [LARGE SCALE GENOMIC DNA]</scope>
    <source>
        <strain evidence="2 3">NBB4</strain>
        <plasmid evidence="2 3">pMYCCH.02</plasmid>
    </source>
</reference>
<dbReference type="InterPro" id="IPR011991">
    <property type="entry name" value="ArsR-like_HTH"/>
</dbReference>
<dbReference type="KEGG" id="mcb:Mycch_6054"/>
<organism evidence="2 3">
    <name type="scientific">Mycolicibacterium chubuense (strain NBB4)</name>
    <name type="common">Mycobacterium chubuense</name>
    <dbReference type="NCBI Taxonomy" id="710421"/>
    <lineage>
        <taxon>Bacteria</taxon>
        <taxon>Bacillati</taxon>
        <taxon>Actinomycetota</taxon>
        <taxon>Actinomycetes</taxon>
        <taxon>Mycobacteriales</taxon>
        <taxon>Mycobacteriaceae</taxon>
        <taxon>Mycolicibacterium</taxon>
    </lineage>
</organism>
<dbReference type="InterPro" id="IPR036388">
    <property type="entry name" value="WH-like_DNA-bd_sf"/>
</dbReference>
<gene>
    <name evidence="2" type="ordered locus">Mycch_6054</name>
</gene>
<dbReference type="Proteomes" id="UP000006057">
    <property type="component" value="Plasmid pMYCCH.02"/>
</dbReference>
<dbReference type="PATRIC" id="fig|710421.3.peg.6027"/>
<protein>
    <submittedName>
        <fullName evidence="2">Putative transcriptional regulator</fullName>
    </submittedName>
</protein>